<dbReference type="FunFam" id="2.130.10.10:FF:000635">
    <property type="entry name" value="Probable vacuolar protein sorting-associated protein 16 homolog"/>
    <property type="match status" value="1"/>
</dbReference>
<dbReference type="Gene3D" id="1.10.150.780">
    <property type="entry name" value="Vps16, C-terminal region"/>
    <property type="match status" value="1"/>
</dbReference>
<dbReference type="InterPro" id="IPR016534">
    <property type="entry name" value="VPS16"/>
</dbReference>
<accession>A0A2K1QWE5</accession>
<name>A0A2K1QWE5_9PEZI</name>
<comment type="function">
    <text evidence="2">Essential for vacuolar protein sorting. Required for vacuole biogenesis, stability and to maintain vacuole morphology.</text>
</comment>
<dbReference type="GO" id="GO:0030897">
    <property type="term" value="C:HOPS complex"/>
    <property type="evidence" value="ECO:0007669"/>
    <property type="project" value="TreeGrafter"/>
</dbReference>
<proteinExistence type="inferred from homology"/>
<dbReference type="GO" id="GO:0003779">
    <property type="term" value="F:actin binding"/>
    <property type="evidence" value="ECO:0007669"/>
    <property type="project" value="TreeGrafter"/>
</dbReference>
<dbReference type="PIRSF" id="PIRSF007949">
    <property type="entry name" value="VPS16"/>
    <property type="match status" value="1"/>
</dbReference>
<evidence type="ECO:0000313" key="5">
    <source>
        <dbReference type="EMBL" id="PNS19378.1"/>
    </source>
</evidence>
<dbReference type="GO" id="GO:0006886">
    <property type="term" value="P:intracellular protein transport"/>
    <property type="evidence" value="ECO:0007669"/>
    <property type="project" value="InterPro"/>
</dbReference>
<keyword evidence="2" id="KW-0813">Transport</keyword>
<dbReference type="InterPro" id="IPR038132">
    <property type="entry name" value="Vps16_C_sf"/>
</dbReference>
<organism evidence="5 6">
    <name type="scientific">Sphaceloma murrayae</name>
    <dbReference type="NCBI Taxonomy" id="2082308"/>
    <lineage>
        <taxon>Eukaryota</taxon>
        <taxon>Fungi</taxon>
        <taxon>Dikarya</taxon>
        <taxon>Ascomycota</taxon>
        <taxon>Pezizomycotina</taxon>
        <taxon>Dothideomycetes</taxon>
        <taxon>Dothideomycetidae</taxon>
        <taxon>Myriangiales</taxon>
        <taxon>Elsinoaceae</taxon>
        <taxon>Sphaceloma</taxon>
    </lineage>
</organism>
<evidence type="ECO:0000256" key="1">
    <source>
        <dbReference type="ARBA" id="ARBA00009250"/>
    </source>
</evidence>
<comment type="similarity">
    <text evidence="1 2">Belongs to the VPS16 family.</text>
</comment>
<dbReference type="Pfam" id="PF04840">
    <property type="entry name" value="Vps16_C"/>
    <property type="match status" value="1"/>
</dbReference>
<evidence type="ECO:0000259" key="3">
    <source>
        <dbReference type="Pfam" id="PF04840"/>
    </source>
</evidence>
<dbReference type="GO" id="GO:0042144">
    <property type="term" value="P:vacuole fusion, non-autophagic"/>
    <property type="evidence" value="ECO:0007669"/>
    <property type="project" value="TreeGrafter"/>
</dbReference>
<dbReference type="PANTHER" id="PTHR12811:SF0">
    <property type="entry name" value="VACUOLAR PROTEIN SORTING-ASSOCIATED PROTEIN 16 HOMOLOG"/>
    <property type="match status" value="1"/>
</dbReference>
<dbReference type="AlphaFoldDB" id="A0A2K1QWE5"/>
<keyword evidence="6" id="KW-1185">Reference proteome</keyword>
<feature type="domain" description="Vps16 N-terminal" evidence="4">
    <location>
        <begin position="4"/>
        <end position="402"/>
    </location>
</feature>
<evidence type="ECO:0000313" key="6">
    <source>
        <dbReference type="Proteomes" id="UP000243797"/>
    </source>
</evidence>
<dbReference type="PANTHER" id="PTHR12811">
    <property type="entry name" value="VACUOLAR PROTEIN SORTING VPS16"/>
    <property type="match status" value="1"/>
</dbReference>
<dbReference type="SMART" id="SM00320">
    <property type="entry name" value="WD40"/>
    <property type="match status" value="2"/>
</dbReference>
<dbReference type="SUPFAM" id="SSF50978">
    <property type="entry name" value="WD40 repeat-like"/>
    <property type="match status" value="1"/>
</dbReference>
<protein>
    <recommendedName>
        <fullName evidence="2">Probable vacuolar protein sorting-associated protein 16 homolog</fullName>
    </recommendedName>
</protein>
<dbReference type="Gene3D" id="2.130.10.10">
    <property type="entry name" value="YVTN repeat-like/Quinoprotein amine dehydrogenase"/>
    <property type="match status" value="1"/>
</dbReference>
<evidence type="ECO:0000259" key="4">
    <source>
        <dbReference type="Pfam" id="PF04841"/>
    </source>
</evidence>
<dbReference type="InterPro" id="IPR006926">
    <property type="entry name" value="Vps16_N"/>
</dbReference>
<dbReference type="InterPro" id="IPR001680">
    <property type="entry name" value="WD40_rpt"/>
</dbReference>
<comment type="caution">
    <text evidence="5">The sequence shown here is derived from an EMBL/GenBank/DDBJ whole genome shotgun (WGS) entry which is preliminary data.</text>
</comment>
<dbReference type="GO" id="GO:0005768">
    <property type="term" value="C:endosome"/>
    <property type="evidence" value="ECO:0007669"/>
    <property type="project" value="TreeGrafter"/>
</dbReference>
<dbReference type="InterPro" id="IPR036322">
    <property type="entry name" value="WD40_repeat_dom_sf"/>
</dbReference>
<feature type="domain" description="Vps16 C-terminal" evidence="3">
    <location>
        <begin position="502"/>
        <end position="806"/>
    </location>
</feature>
<dbReference type="InterPro" id="IPR006925">
    <property type="entry name" value="Vps16_C"/>
</dbReference>
<dbReference type="GO" id="GO:0016197">
    <property type="term" value="P:endosomal transport"/>
    <property type="evidence" value="ECO:0007669"/>
    <property type="project" value="TreeGrafter"/>
</dbReference>
<dbReference type="STRING" id="2082308.A0A2K1QWE5"/>
<reference evidence="5 6" key="1">
    <citation type="submission" date="2017-06" db="EMBL/GenBank/DDBJ databases">
        <title>Draft genome sequence of a variant of Elsinoe murrayae.</title>
        <authorList>
            <person name="Cheng Q."/>
        </authorList>
    </citation>
    <scope>NUCLEOTIDE SEQUENCE [LARGE SCALE GENOMIC DNA]</scope>
    <source>
        <strain evidence="5 6">CQ-2017a</strain>
    </source>
</reference>
<gene>
    <name evidence="5" type="ORF">CAC42_2555</name>
</gene>
<dbReference type="Proteomes" id="UP000243797">
    <property type="component" value="Unassembled WGS sequence"/>
</dbReference>
<dbReference type="FunCoup" id="A0A2K1QWE5">
    <property type="interactions" value="1035"/>
</dbReference>
<sequence>MSKPTADWERVGDRFYRKVQLYTSVFDPDLELENYTLAGAPFSGAIAIYRDESKVHSYRSAASIKPTIDIYTCAGTLINRINWDKGQISGLGWSEDERLIVVSNDGTVRVYYDLQGDFIPFTLGHGAEEYGVQSCKFWTTGFVALLGNNQLISVTSYHEPRPSVLASPPSEEVVSWAVIPPAFTLSRSVEALLAIGKSIMTIDASEAEDRMLQNGPFKHVSVSPNGKFVAVYTEDGKVWVVTSDFQNRLSEYDSKVKTPPRELQWCGNNAVLLLWEDEIHLVGPNGAASKFYYDSFVHLVPDLDGTRVFTNEVCEFMQRVPDESEEVFKLGSTSPSSILLDALDHLEKRSPKADDNIQLIRPNLDEAVYTCVRAAGHEYKVHWQKQLLKAASFGKSVIDLYTDVDDFVEMTEILRVLNAVRYYEIGMPITYEQYMRLTPERLVQRLINRSEYLLALKMSEFMRLPVDKIYVHWARQKVRKSADDEETICRDIVEKLKMKKGVSFEEIAQAAYDEGRGSLAVELLEHEPRAGKQVPILLNVEEDTRALDKAIESGDTDLVYHVLLHLKNKLPLASFFRSINSRPVATALVESSAIDQDQELLKDLFYQDDRRVDGSNLLITEALQVDEPSAKIDKLKSAARIIQDSKEYSFQVKAISEIQVLLKMQEAFESDLNDHFAGLSVNETIYKLIRLGNMKRSQKVQSEFKVSDKIYWWIRLRALVSRRDWKELEEIGKVKKSPIGWEAFFSEILSAGNAKLASTFVPKCTNLTLEERTELWEKCGMINKAGEEALKAKNMALLQTLRGKASGQQALDIDRMIAQLSKR</sequence>
<evidence type="ECO:0000256" key="2">
    <source>
        <dbReference type="PIRNR" id="PIRNR007949"/>
    </source>
</evidence>
<dbReference type="OrthoDB" id="1792at2759"/>
<dbReference type="InterPro" id="IPR015943">
    <property type="entry name" value="WD40/YVTN_repeat-like_dom_sf"/>
</dbReference>
<dbReference type="InParanoid" id="A0A2K1QWE5"/>
<dbReference type="EMBL" id="NKHZ01000032">
    <property type="protein sequence ID" value="PNS19378.1"/>
    <property type="molecule type" value="Genomic_DNA"/>
</dbReference>
<keyword evidence="2" id="KW-0653">Protein transport</keyword>
<dbReference type="Pfam" id="PF04841">
    <property type="entry name" value="Vps16_N"/>
    <property type="match status" value="1"/>
</dbReference>